<dbReference type="SUPFAM" id="SSF56112">
    <property type="entry name" value="Protein kinase-like (PK-like)"/>
    <property type="match status" value="1"/>
</dbReference>
<keyword evidence="5" id="KW-1133">Transmembrane helix</keyword>
<dbReference type="InterPro" id="IPR044812">
    <property type="entry name" value="CERK1/LYK3-like"/>
</dbReference>
<dbReference type="GO" id="GO:0005886">
    <property type="term" value="C:plasma membrane"/>
    <property type="evidence" value="ECO:0007669"/>
    <property type="project" value="UniProtKB-SubCell"/>
</dbReference>
<dbReference type="InterPro" id="IPR001584">
    <property type="entry name" value="Integrase_cat-core"/>
</dbReference>
<reference evidence="10 11" key="1">
    <citation type="journal article" date="2018" name="Cell">
        <title>The Chara Genome: Secondary Complexity and Implications for Plant Terrestrialization.</title>
        <authorList>
            <person name="Nishiyama T."/>
            <person name="Sakayama H."/>
            <person name="Vries J.D."/>
            <person name="Buschmann H."/>
            <person name="Saint-Marcoux D."/>
            <person name="Ullrich K.K."/>
            <person name="Haas F.B."/>
            <person name="Vanderstraeten L."/>
            <person name="Becker D."/>
            <person name="Lang D."/>
            <person name="Vosolsobe S."/>
            <person name="Rombauts S."/>
            <person name="Wilhelmsson P.K.I."/>
            <person name="Janitza P."/>
            <person name="Kern R."/>
            <person name="Heyl A."/>
            <person name="Rumpler F."/>
            <person name="Villalobos L.I.A.C."/>
            <person name="Clay J.M."/>
            <person name="Skokan R."/>
            <person name="Toyoda A."/>
            <person name="Suzuki Y."/>
            <person name="Kagoshima H."/>
            <person name="Schijlen E."/>
            <person name="Tajeshwar N."/>
            <person name="Catarino B."/>
            <person name="Hetherington A.J."/>
            <person name="Saltykova A."/>
            <person name="Bonnot C."/>
            <person name="Breuninger H."/>
            <person name="Symeonidi A."/>
            <person name="Radhakrishnan G.V."/>
            <person name="Van Nieuwerburgh F."/>
            <person name="Deforce D."/>
            <person name="Chang C."/>
            <person name="Karol K.G."/>
            <person name="Hedrich R."/>
            <person name="Ulvskov P."/>
            <person name="Glockner G."/>
            <person name="Delwiche C.F."/>
            <person name="Petrasek J."/>
            <person name="Van de Peer Y."/>
            <person name="Friml J."/>
            <person name="Beilby M."/>
            <person name="Dolan L."/>
            <person name="Kohara Y."/>
            <person name="Sugano S."/>
            <person name="Fujiyama A."/>
            <person name="Delaux P.-M."/>
            <person name="Quint M."/>
            <person name="TheiBen G."/>
            <person name="Hagemann M."/>
            <person name="Harholt J."/>
            <person name="Dunand C."/>
            <person name="Zachgo S."/>
            <person name="Langdale J."/>
            <person name="Maumus F."/>
            <person name="Straeten D.V.D."/>
            <person name="Gould S.B."/>
            <person name="Rensing S.A."/>
        </authorList>
    </citation>
    <scope>NUCLEOTIDE SEQUENCE [LARGE SCALE GENOMIC DNA]</scope>
    <source>
        <strain evidence="10 11">S276</strain>
    </source>
</reference>
<protein>
    <recommendedName>
        <fullName evidence="12">Protein kinase domain-containing protein</fullName>
    </recommendedName>
</protein>
<proteinExistence type="predicted"/>
<dbReference type="PROSITE" id="PS00108">
    <property type="entry name" value="PROTEIN_KINASE_ST"/>
    <property type="match status" value="1"/>
</dbReference>
<gene>
    <name evidence="10" type="ORF">CBR_g64824</name>
</gene>
<dbReference type="InterPro" id="IPR036397">
    <property type="entry name" value="RNaseH_sf"/>
</dbReference>
<dbReference type="Proteomes" id="UP000265515">
    <property type="component" value="Unassembled WGS sequence"/>
</dbReference>
<dbReference type="AlphaFoldDB" id="A0A388K901"/>
<accession>A0A388K901</accession>
<dbReference type="Pfam" id="PF07714">
    <property type="entry name" value="PK_Tyr_Ser-Thr"/>
    <property type="match status" value="1"/>
</dbReference>
<evidence type="ECO:0000259" key="8">
    <source>
        <dbReference type="PROSITE" id="PS50011"/>
    </source>
</evidence>
<evidence type="ECO:0000313" key="11">
    <source>
        <dbReference type="Proteomes" id="UP000265515"/>
    </source>
</evidence>
<feature type="domain" description="Protein kinase" evidence="8">
    <location>
        <begin position="238"/>
        <end position="532"/>
    </location>
</feature>
<evidence type="ECO:0000256" key="2">
    <source>
        <dbReference type="ARBA" id="ARBA00022475"/>
    </source>
</evidence>
<dbReference type="PANTHER" id="PTHR46204:SF2">
    <property type="entry name" value="CHITIN ELICITOR RECEPTOR KINASE 1"/>
    <property type="match status" value="1"/>
</dbReference>
<dbReference type="InterPro" id="IPR012337">
    <property type="entry name" value="RNaseH-like_sf"/>
</dbReference>
<evidence type="ECO:0000256" key="3">
    <source>
        <dbReference type="ARBA" id="ARBA00022692"/>
    </source>
</evidence>
<dbReference type="GO" id="GO:0019199">
    <property type="term" value="F:transmembrane receptor protein kinase activity"/>
    <property type="evidence" value="ECO:0007669"/>
    <property type="project" value="InterPro"/>
</dbReference>
<dbReference type="InterPro" id="IPR016197">
    <property type="entry name" value="Chromo-like_dom_sf"/>
</dbReference>
<evidence type="ECO:0000256" key="4">
    <source>
        <dbReference type="ARBA" id="ARBA00022729"/>
    </source>
</evidence>
<keyword evidence="4" id="KW-0732">Signal</keyword>
<dbReference type="Gramene" id="GBG66554">
    <property type="protein sequence ID" value="GBG66554"/>
    <property type="gene ID" value="CBR_g64824"/>
</dbReference>
<dbReference type="InterPro" id="IPR000719">
    <property type="entry name" value="Prot_kinase_dom"/>
</dbReference>
<dbReference type="InterPro" id="IPR011009">
    <property type="entry name" value="Kinase-like_dom_sf"/>
</dbReference>
<keyword evidence="6" id="KW-0472">Membrane</keyword>
<organism evidence="10 11">
    <name type="scientific">Chara braunii</name>
    <name type="common">Braun's stonewort</name>
    <dbReference type="NCBI Taxonomy" id="69332"/>
    <lineage>
        <taxon>Eukaryota</taxon>
        <taxon>Viridiplantae</taxon>
        <taxon>Streptophyta</taxon>
        <taxon>Charophyceae</taxon>
        <taxon>Charales</taxon>
        <taxon>Characeae</taxon>
        <taxon>Chara</taxon>
    </lineage>
</organism>
<evidence type="ECO:0000259" key="9">
    <source>
        <dbReference type="PROSITE" id="PS50994"/>
    </source>
</evidence>
<keyword evidence="2" id="KW-1003">Cell membrane</keyword>
<dbReference type="STRING" id="69332.A0A388K901"/>
<dbReference type="PANTHER" id="PTHR46204">
    <property type="entry name" value="CHITIN ELICITOR RECEPTOR KINASE 1-RELATED"/>
    <property type="match status" value="1"/>
</dbReference>
<evidence type="ECO:0000256" key="1">
    <source>
        <dbReference type="ARBA" id="ARBA00004162"/>
    </source>
</evidence>
<dbReference type="SUPFAM" id="SSF53098">
    <property type="entry name" value="Ribonuclease H-like"/>
    <property type="match status" value="1"/>
</dbReference>
<evidence type="ECO:0000256" key="5">
    <source>
        <dbReference type="ARBA" id="ARBA00022989"/>
    </source>
</evidence>
<comment type="subcellular location">
    <subcellularLocation>
        <location evidence="1">Cell membrane</location>
        <topology evidence="1">Single-pass membrane protein</topology>
    </subcellularLocation>
</comment>
<dbReference type="InterPro" id="IPR001245">
    <property type="entry name" value="Ser-Thr/Tyr_kinase_cat_dom"/>
</dbReference>
<feature type="domain" description="Integrase catalytic" evidence="9">
    <location>
        <begin position="1"/>
        <end position="151"/>
    </location>
</feature>
<comment type="caution">
    <text evidence="10">The sequence shown here is derived from an EMBL/GenBank/DDBJ whole genome shotgun (WGS) entry which is preliminary data.</text>
</comment>
<dbReference type="GO" id="GO:0003676">
    <property type="term" value="F:nucleic acid binding"/>
    <property type="evidence" value="ECO:0007669"/>
    <property type="project" value="InterPro"/>
</dbReference>
<dbReference type="EMBL" id="BFEA01000076">
    <property type="protein sequence ID" value="GBG66554.1"/>
    <property type="molecule type" value="Genomic_DNA"/>
</dbReference>
<dbReference type="InterPro" id="IPR008271">
    <property type="entry name" value="Ser/Thr_kinase_AS"/>
</dbReference>
<name>A0A388K901_CHABU</name>
<dbReference type="OrthoDB" id="5554229at2759"/>
<sequence>MDITGPFPKHKTSVDGILTVVDRLTKFAMFLPCRYHAKAPELVEVLYASWIRTKGYPKEIVCDRDTRFMSDFWLALVKRWGSSLKPISARHPQTDGQMERAHQTAQVLLRTLIRPDQKDWVERLPDVELACNSSIHPTIGMSPFEFEHGSPVASPLDTIIPRTAESDDNLLFLRQMQELLVKARDQMAKTQQCMSRQTIHQRLPCPFRADDLVWVSAAKFSLEQDISRKLLPKWMGPWSIVAPAGDASEGPSFTIQVSAHLLVYPVFHCSKLALYTPAEHDDLPRRRSPDPPYMDGFQEVDDIISQRRYSNRPTDYLVHFAYCTHKVDRWLTRAELQATALDVLARYERKMQGKPVSSAPRRTRVQVRLLGYCNRKCLCLVYEYCANGSLSFNLRSRQGHVLDWLRRVQIALDAAEGLKYIHTQMQPTFVHRDVKSDNILLDANFRGKLGDFGLARDGPTAATTYQCGSFGYIPPEYTKQIGNPTTYGDIYAFGVVLFEIVTGRLPIDRPTEDQTFLLADEGPLLLGHSSGV</sequence>
<dbReference type="PROSITE" id="PS50011">
    <property type="entry name" value="PROTEIN_KINASE_DOM"/>
    <property type="match status" value="1"/>
</dbReference>
<evidence type="ECO:0008006" key="12">
    <source>
        <dbReference type="Google" id="ProtNLM"/>
    </source>
</evidence>
<dbReference type="GO" id="GO:0005524">
    <property type="term" value="F:ATP binding"/>
    <property type="evidence" value="ECO:0007669"/>
    <property type="project" value="InterPro"/>
</dbReference>
<dbReference type="GO" id="GO:0015074">
    <property type="term" value="P:DNA integration"/>
    <property type="evidence" value="ECO:0007669"/>
    <property type="project" value="InterPro"/>
</dbReference>
<dbReference type="Gene3D" id="3.30.420.10">
    <property type="entry name" value="Ribonuclease H-like superfamily/Ribonuclease H"/>
    <property type="match status" value="1"/>
</dbReference>
<evidence type="ECO:0000256" key="6">
    <source>
        <dbReference type="ARBA" id="ARBA00023136"/>
    </source>
</evidence>
<keyword evidence="7" id="KW-1015">Disulfide bond</keyword>
<evidence type="ECO:0000256" key="7">
    <source>
        <dbReference type="ARBA" id="ARBA00023157"/>
    </source>
</evidence>
<dbReference type="SUPFAM" id="SSF54160">
    <property type="entry name" value="Chromo domain-like"/>
    <property type="match status" value="1"/>
</dbReference>
<dbReference type="Gene3D" id="1.10.510.10">
    <property type="entry name" value="Transferase(Phosphotransferase) domain 1"/>
    <property type="match status" value="1"/>
</dbReference>
<dbReference type="GO" id="GO:0045087">
    <property type="term" value="P:innate immune response"/>
    <property type="evidence" value="ECO:0007669"/>
    <property type="project" value="InterPro"/>
</dbReference>
<evidence type="ECO:0000313" key="10">
    <source>
        <dbReference type="EMBL" id="GBG66554.1"/>
    </source>
</evidence>
<dbReference type="PROSITE" id="PS50994">
    <property type="entry name" value="INTEGRASE"/>
    <property type="match status" value="1"/>
</dbReference>
<keyword evidence="11" id="KW-1185">Reference proteome</keyword>
<dbReference type="SMART" id="SM00220">
    <property type="entry name" value="S_TKc"/>
    <property type="match status" value="1"/>
</dbReference>
<keyword evidence="3" id="KW-0812">Transmembrane</keyword>